<dbReference type="PANTHER" id="PTHR30618:SF2">
    <property type="entry name" value="ALLANTOIN PERMEASE-RELATED"/>
    <property type="match status" value="1"/>
</dbReference>
<dbReference type="Proteomes" id="UP000244855">
    <property type="component" value="Unassembled WGS sequence"/>
</dbReference>
<gene>
    <name evidence="7" type="ORF">DM02DRAFT_533024</name>
</gene>
<dbReference type="GO" id="GO:0015205">
    <property type="term" value="F:nucleobase transmembrane transporter activity"/>
    <property type="evidence" value="ECO:0007669"/>
    <property type="project" value="TreeGrafter"/>
</dbReference>
<dbReference type="NCBIfam" id="TIGR00800">
    <property type="entry name" value="ncs1"/>
    <property type="match status" value="1"/>
</dbReference>
<protein>
    <submittedName>
        <fullName evidence="7">Uracil permease</fullName>
    </submittedName>
</protein>
<feature type="transmembrane region" description="Helical" evidence="6">
    <location>
        <begin position="491"/>
        <end position="510"/>
    </location>
</feature>
<evidence type="ECO:0000256" key="6">
    <source>
        <dbReference type="SAM" id="Phobius"/>
    </source>
</evidence>
<dbReference type="EMBL" id="KZ805434">
    <property type="protein sequence ID" value="PVH97509.1"/>
    <property type="molecule type" value="Genomic_DNA"/>
</dbReference>
<feature type="transmembrane region" description="Helical" evidence="6">
    <location>
        <begin position="135"/>
        <end position="153"/>
    </location>
</feature>
<feature type="transmembrane region" description="Helical" evidence="6">
    <location>
        <begin position="250"/>
        <end position="270"/>
    </location>
</feature>
<dbReference type="Pfam" id="PF02133">
    <property type="entry name" value="Transp_cyt_pur"/>
    <property type="match status" value="1"/>
</dbReference>
<dbReference type="InterPro" id="IPR001248">
    <property type="entry name" value="Pur-cyt_permease"/>
</dbReference>
<feature type="transmembrane region" description="Helical" evidence="6">
    <location>
        <begin position="79"/>
        <end position="98"/>
    </location>
</feature>
<dbReference type="Gene3D" id="1.10.4160.10">
    <property type="entry name" value="Hydantoin permease"/>
    <property type="match status" value="1"/>
</dbReference>
<proteinExistence type="inferred from homology"/>
<evidence type="ECO:0000256" key="4">
    <source>
        <dbReference type="ARBA" id="ARBA00022989"/>
    </source>
</evidence>
<evidence type="ECO:0000256" key="2">
    <source>
        <dbReference type="ARBA" id="ARBA00008974"/>
    </source>
</evidence>
<dbReference type="FunFam" id="1.10.4160.10:FF:000001">
    <property type="entry name" value="Uracil permease, putative"/>
    <property type="match status" value="1"/>
</dbReference>
<dbReference type="InterPro" id="IPR045225">
    <property type="entry name" value="Uracil/uridine/allantoin_perm"/>
</dbReference>
<feature type="transmembrane region" description="Helical" evidence="6">
    <location>
        <begin position="413"/>
        <end position="432"/>
    </location>
</feature>
<evidence type="ECO:0000313" key="8">
    <source>
        <dbReference type="Proteomes" id="UP000244855"/>
    </source>
</evidence>
<sequence>MAKLKNSKLAHWSDKLAVESEEGLTTAQLMLFNYDLKPVEPARRQWGAWNFVGFWVADSFNINTWMISSSNIVDGLSWWQSWICVWLGYSIAACFVCLTGRIGATYHISFPVVNRSSFGIWGALWPVFNRAAMACIWYGVQAWIGGTCVYLMIRSIWNNWRNDDGTGRGGIHNGIPSSGTNTVAFVSFFLFWLGSLPAIWFPVHQIRHLFTVKAFFVPTAGMAFFIWAIVRAKGIGPIVKQPAKASGSELGWLMVRGIMSAIANFATLIVNDPDFARFARKPKDALWSQLLTIPLGFAVTSFIGIIVSSSSTVIFGGDPIWNPLDLLEKFLEEPNGGHGQRFGVFIIAAAFTLAQLGTNIAANSVSAGTDLTALLPRWLNIRRGGYICALVGLVMCPWNLLKDTNSFTTYLSAYSVFLSSIAGVMVCDYYWVRKGYLQIRDLYSGKSDGPYYYTWGVSLRAYAAYIAGIAINVVGFAGAIGRDVPIAARHIYDLNFFAGFIVSGLVYWGLCRIWPVPATSERWLEVGDEIEEISVAYRDNSDGEGAGYDEEIRQEGYGKGIVQDDEPARKY</sequence>
<keyword evidence="5 6" id="KW-0472">Membrane</keyword>
<dbReference type="InterPro" id="IPR012681">
    <property type="entry name" value="NCS1"/>
</dbReference>
<feature type="transmembrane region" description="Helical" evidence="6">
    <location>
        <begin position="384"/>
        <end position="401"/>
    </location>
</feature>
<comment type="subcellular location">
    <subcellularLocation>
        <location evidence="1">Membrane</location>
        <topology evidence="1">Multi-pass membrane protein</topology>
    </subcellularLocation>
</comment>
<dbReference type="CDD" id="cd11482">
    <property type="entry name" value="SLC-NCS1sbd_NRT1-like"/>
    <property type="match status" value="1"/>
</dbReference>
<name>A0A2V1DJS2_9PLEO</name>
<keyword evidence="4 6" id="KW-1133">Transmembrane helix</keyword>
<reference evidence="7 8" key="1">
    <citation type="journal article" date="2018" name="Sci. Rep.">
        <title>Comparative genomics provides insights into the lifestyle and reveals functional heterogeneity of dark septate endophytic fungi.</title>
        <authorList>
            <person name="Knapp D.G."/>
            <person name="Nemeth J.B."/>
            <person name="Barry K."/>
            <person name="Hainaut M."/>
            <person name="Henrissat B."/>
            <person name="Johnson J."/>
            <person name="Kuo A."/>
            <person name="Lim J.H.P."/>
            <person name="Lipzen A."/>
            <person name="Nolan M."/>
            <person name="Ohm R.A."/>
            <person name="Tamas L."/>
            <person name="Grigoriev I.V."/>
            <person name="Spatafora J.W."/>
            <person name="Nagy L.G."/>
            <person name="Kovacs G.M."/>
        </authorList>
    </citation>
    <scope>NUCLEOTIDE SEQUENCE [LARGE SCALE GENOMIC DNA]</scope>
    <source>
        <strain evidence="7 8">DSE2036</strain>
    </source>
</reference>
<comment type="similarity">
    <text evidence="2">Belongs to the purine-cytosine permease (2.A.39) family.</text>
</comment>
<accession>A0A2V1DJS2</accession>
<feature type="transmembrane region" description="Helical" evidence="6">
    <location>
        <begin position="183"/>
        <end position="203"/>
    </location>
</feature>
<dbReference type="AlphaFoldDB" id="A0A2V1DJS2"/>
<organism evidence="7 8">
    <name type="scientific">Periconia macrospinosa</name>
    <dbReference type="NCBI Taxonomy" id="97972"/>
    <lineage>
        <taxon>Eukaryota</taxon>
        <taxon>Fungi</taxon>
        <taxon>Dikarya</taxon>
        <taxon>Ascomycota</taxon>
        <taxon>Pezizomycotina</taxon>
        <taxon>Dothideomycetes</taxon>
        <taxon>Pleosporomycetidae</taxon>
        <taxon>Pleosporales</taxon>
        <taxon>Massarineae</taxon>
        <taxon>Periconiaceae</taxon>
        <taxon>Periconia</taxon>
    </lineage>
</organism>
<evidence type="ECO:0000256" key="1">
    <source>
        <dbReference type="ARBA" id="ARBA00004141"/>
    </source>
</evidence>
<keyword evidence="8" id="KW-1185">Reference proteome</keyword>
<feature type="transmembrane region" description="Helical" evidence="6">
    <location>
        <begin position="210"/>
        <end position="230"/>
    </location>
</feature>
<dbReference type="OrthoDB" id="2018619at2759"/>
<evidence type="ECO:0000313" key="7">
    <source>
        <dbReference type="EMBL" id="PVH97509.1"/>
    </source>
</evidence>
<dbReference type="PANTHER" id="PTHR30618">
    <property type="entry name" value="NCS1 FAMILY PURINE/PYRIMIDINE TRANSPORTER"/>
    <property type="match status" value="1"/>
</dbReference>
<evidence type="ECO:0000256" key="5">
    <source>
        <dbReference type="ARBA" id="ARBA00023136"/>
    </source>
</evidence>
<feature type="transmembrane region" description="Helical" evidence="6">
    <location>
        <begin position="452"/>
        <end position="479"/>
    </location>
</feature>
<feature type="transmembrane region" description="Helical" evidence="6">
    <location>
        <begin position="46"/>
        <end position="67"/>
    </location>
</feature>
<dbReference type="GO" id="GO:0005886">
    <property type="term" value="C:plasma membrane"/>
    <property type="evidence" value="ECO:0007669"/>
    <property type="project" value="TreeGrafter"/>
</dbReference>
<feature type="transmembrane region" description="Helical" evidence="6">
    <location>
        <begin position="290"/>
        <end position="315"/>
    </location>
</feature>
<keyword evidence="3 6" id="KW-0812">Transmembrane</keyword>
<evidence type="ECO:0000256" key="3">
    <source>
        <dbReference type="ARBA" id="ARBA00022692"/>
    </source>
</evidence>